<keyword evidence="1" id="KW-0378">Hydrolase</keyword>
<evidence type="ECO:0000313" key="3">
    <source>
        <dbReference type="EMBL" id="GLO64410.1"/>
    </source>
</evidence>
<organism evidence="3 4">
    <name type="scientific">Oceanobacillus kimchii</name>
    <dbReference type="NCBI Taxonomy" id="746691"/>
    <lineage>
        <taxon>Bacteria</taxon>
        <taxon>Bacillati</taxon>
        <taxon>Bacillota</taxon>
        <taxon>Bacilli</taxon>
        <taxon>Bacillales</taxon>
        <taxon>Bacillaceae</taxon>
        <taxon>Oceanobacillus</taxon>
    </lineage>
</organism>
<name>A0ABQ5TEP9_9BACI</name>
<dbReference type="Gene3D" id="3.40.630.40">
    <property type="entry name" value="Zn-dependent exopeptidases"/>
    <property type="match status" value="1"/>
</dbReference>
<dbReference type="PROSITE" id="PS51782">
    <property type="entry name" value="LYSM"/>
    <property type="match status" value="2"/>
</dbReference>
<dbReference type="CDD" id="cd00118">
    <property type="entry name" value="LysM"/>
    <property type="match status" value="2"/>
</dbReference>
<dbReference type="PANTHER" id="PTHR30404">
    <property type="entry name" value="N-ACETYLMURAMOYL-L-ALANINE AMIDASE"/>
    <property type="match status" value="1"/>
</dbReference>
<dbReference type="Pfam" id="PF01476">
    <property type="entry name" value="LysM"/>
    <property type="match status" value="2"/>
</dbReference>
<dbReference type="SUPFAM" id="SSF53187">
    <property type="entry name" value="Zn-dependent exopeptidases"/>
    <property type="match status" value="1"/>
</dbReference>
<dbReference type="InterPro" id="IPR002508">
    <property type="entry name" value="MurNAc-LAA_cat"/>
</dbReference>
<dbReference type="InterPro" id="IPR050695">
    <property type="entry name" value="N-acetylmuramoyl_amidase_3"/>
</dbReference>
<dbReference type="SMART" id="SM00257">
    <property type="entry name" value="LysM"/>
    <property type="match status" value="2"/>
</dbReference>
<evidence type="ECO:0000259" key="2">
    <source>
        <dbReference type="PROSITE" id="PS51782"/>
    </source>
</evidence>
<dbReference type="SMART" id="SM00646">
    <property type="entry name" value="Ami_3"/>
    <property type="match status" value="1"/>
</dbReference>
<evidence type="ECO:0000313" key="4">
    <source>
        <dbReference type="Proteomes" id="UP001275436"/>
    </source>
</evidence>
<protein>
    <recommendedName>
        <fullName evidence="2">LysM domain-containing protein</fullName>
    </recommendedName>
</protein>
<dbReference type="RefSeq" id="WP_017795251.1">
    <property type="nucleotide sequence ID" value="NZ_BSKO01000001.1"/>
</dbReference>
<dbReference type="SUPFAM" id="SSF54106">
    <property type="entry name" value="LysM domain"/>
    <property type="match status" value="2"/>
</dbReference>
<feature type="domain" description="LysM" evidence="2">
    <location>
        <begin position="239"/>
        <end position="282"/>
    </location>
</feature>
<reference evidence="3 4" key="1">
    <citation type="submission" date="2023-02" db="EMBL/GenBank/DDBJ databases">
        <title>Oceanobacillus kimchii IFOP_LL358 isolated form Alexandrium catenella lab strain.</title>
        <authorList>
            <person name="Gajardo G."/>
            <person name="Ueki S."/>
            <person name="Maruyama F."/>
        </authorList>
    </citation>
    <scope>NUCLEOTIDE SEQUENCE [LARGE SCALE GENOMIC DNA]</scope>
    <source>
        <strain evidence="3 4">IFOP_LL358</strain>
    </source>
</reference>
<keyword evidence="4" id="KW-1185">Reference proteome</keyword>
<proteinExistence type="predicted"/>
<comment type="caution">
    <text evidence="3">The sequence shown here is derived from an EMBL/GenBank/DDBJ whole genome shotgun (WGS) entry which is preliminary data.</text>
</comment>
<dbReference type="Gene3D" id="3.10.350.10">
    <property type="entry name" value="LysM domain"/>
    <property type="match status" value="2"/>
</dbReference>
<dbReference type="PANTHER" id="PTHR30404:SF0">
    <property type="entry name" value="N-ACETYLMURAMOYL-L-ALANINE AMIDASE AMIC"/>
    <property type="match status" value="1"/>
</dbReference>
<sequence>MAKIYLDPGHGGNDPGAVGNGLQEKDVTLAIALKVRNYLNTNYSGHSIRMSRTTDTAVSLAQRTNDANNWGADYFVSIHINAGGGTGYEDYIHSNLSDSSTTAQYRNLMHEEIMKQVDFRNRGKKKANFHVLRESAMSAILTENGFIDTVADANKLKSDAYLNRIALGHANGIARVFNLPPAGGQDTYTVQPGDTLWSISRAFDMTVQELKDLNGLTDDTIYPGQVLIVRGTGFEQGPVYHIVQAGETLWRIAQEYETTVEAIKSLNGLSNETIQPGQRLQVK</sequence>
<feature type="domain" description="LysM" evidence="2">
    <location>
        <begin position="186"/>
        <end position="229"/>
    </location>
</feature>
<dbReference type="InterPro" id="IPR018392">
    <property type="entry name" value="LysM"/>
</dbReference>
<dbReference type="Pfam" id="PF01520">
    <property type="entry name" value="Amidase_3"/>
    <property type="match status" value="1"/>
</dbReference>
<accession>A0ABQ5TEP9</accession>
<evidence type="ECO:0000256" key="1">
    <source>
        <dbReference type="ARBA" id="ARBA00022801"/>
    </source>
</evidence>
<dbReference type="InterPro" id="IPR036779">
    <property type="entry name" value="LysM_dom_sf"/>
</dbReference>
<dbReference type="CDD" id="cd02696">
    <property type="entry name" value="MurNAc-LAA"/>
    <property type="match status" value="1"/>
</dbReference>
<dbReference type="EMBL" id="BSKO01000001">
    <property type="protein sequence ID" value="GLO64410.1"/>
    <property type="molecule type" value="Genomic_DNA"/>
</dbReference>
<gene>
    <name evidence="3" type="ORF">MACH08_01940</name>
</gene>
<dbReference type="Proteomes" id="UP001275436">
    <property type="component" value="Unassembled WGS sequence"/>
</dbReference>